<name>A0AA39L4H2_SARSR</name>
<feature type="region of interest" description="Disordered" evidence="1">
    <location>
        <begin position="632"/>
        <end position="681"/>
    </location>
</feature>
<feature type="compositionally biased region" description="Basic and acidic residues" evidence="1">
    <location>
        <begin position="274"/>
        <end position="293"/>
    </location>
</feature>
<feature type="region of interest" description="Disordered" evidence="1">
    <location>
        <begin position="477"/>
        <end position="496"/>
    </location>
</feature>
<feature type="compositionally biased region" description="Basic residues" evidence="1">
    <location>
        <begin position="773"/>
        <end position="790"/>
    </location>
</feature>
<organism evidence="3 4">
    <name type="scientific">Sarocladium strictum</name>
    <name type="common">Black bundle disease fungus</name>
    <name type="synonym">Acremonium strictum</name>
    <dbReference type="NCBI Taxonomy" id="5046"/>
    <lineage>
        <taxon>Eukaryota</taxon>
        <taxon>Fungi</taxon>
        <taxon>Dikarya</taxon>
        <taxon>Ascomycota</taxon>
        <taxon>Pezizomycotina</taxon>
        <taxon>Sordariomycetes</taxon>
        <taxon>Hypocreomycetidae</taxon>
        <taxon>Hypocreales</taxon>
        <taxon>Sarocladiaceae</taxon>
        <taxon>Sarocladium</taxon>
    </lineage>
</organism>
<accession>A0AA39L4H2</accession>
<feature type="compositionally biased region" description="Basic and acidic residues" evidence="1">
    <location>
        <begin position="230"/>
        <end position="242"/>
    </location>
</feature>
<feature type="compositionally biased region" description="Low complexity" evidence="1">
    <location>
        <begin position="552"/>
        <end position="562"/>
    </location>
</feature>
<feature type="region of interest" description="Disordered" evidence="1">
    <location>
        <begin position="764"/>
        <end position="863"/>
    </location>
</feature>
<proteinExistence type="predicted"/>
<evidence type="ECO:0000256" key="1">
    <source>
        <dbReference type="SAM" id="MobiDB-lite"/>
    </source>
</evidence>
<feature type="compositionally biased region" description="Basic and acidic residues" evidence="1">
    <location>
        <begin position="581"/>
        <end position="591"/>
    </location>
</feature>
<keyword evidence="2" id="KW-1133">Transmembrane helix</keyword>
<dbReference type="AlphaFoldDB" id="A0AA39L4H2"/>
<feature type="region of interest" description="Disordered" evidence="1">
    <location>
        <begin position="366"/>
        <end position="472"/>
    </location>
</feature>
<evidence type="ECO:0000313" key="4">
    <source>
        <dbReference type="Proteomes" id="UP001175261"/>
    </source>
</evidence>
<feature type="compositionally biased region" description="Polar residues" evidence="1">
    <location>
        <begin position="666"/>
        <end position="681"/>
    </location>
</feature>
<feature type="compositionally biased region" description="Low complexity" evidence="1">
    <location>
        <begin position="316"/>
        <end position="335"/>
    </location>
</feature>
<feature type="compositionally biased region" description="Low complexity" evidence="1">
    <location>
        <begin position="479"/>
        <end position="496"/>
    </location>
</feature>
<feature type="compositionally biased region" description="Low complexity" evidence="1">
    <location>
        <begin position="593"/>
        <end position="604"/>
    </location>
</feature>
<feature type="compositionally biased region" description="Basic and acidic residues" evidence="1">
    <location>
        <begin position="450"/>
        <end position="459"/>
    </location>
</feature>
<keyword evidence="2" id="KW-0812">Transmembrane</keyword>
<feature type="compositionally biased region" description="Polar residues" evidence="1">
    <location>
        <begin position="394"/>
        <end position="406"/>
    </location>
</feature>
<comment type="caution">
    <text evidence="3">The sequence shown here is derived from an EMBL/GenBank/DDBJ whole genome shotgun (WGS) entry which is preliminary data.</text>
</comment>
<dbReference type="Proteomes" id="UP001175261">
    <property type="component" value="Unassembled WGS sequence"/>
</dbReference>
<feature type="compositionally biased region" description="Low complexity" evidence="1">
    <location>
        <begin position="415"/>
        <end position="428"/>
    </location>
</feature>
<keyword evidence="2" id="KW-0472">Membrane</keyword>
<feature type="compositionally biased region" description="Polar residues" evidence="1">
    <location>
        <begin position="213"/>
        <end position="226"/>
    </location>
</feature>
<keyword evidence="4" id="KW-1185">Reference proteome</keyword>
<evidence type="ECO:0000256" key="2">
    <source>
        <dbReference type="SAM" id="Phobius"/>
    </source>
</evidence>
<feature type="transmembrane region" description="Helical" evidence="2">
    <location>
        <begin position="21"/>
        <end position="45"/>
    </location>
</feature>
<feature type="region of interest" description="Disordered" evidence="1">
    <location>
        <begin position="170"/>
        <end position="352"/>
    </location>
</feature>
<feature type="compositionally biased region" description="Polar residues" evidence="1">
    <location>
        <begin position="294"/>
        <end position="310"/>
    </location>
</feature>
<dbReference type="EMBL" id="JAPDFR010000009">
    <property type="protein sequence ID" value="KAK0383645.1"/>
    <property type="molecule type" value="Genomic_DNA"/>
</dbReference>
<feature type="compositionally biased region" description="Polar residues" evidence="1">
    <location>
        <begin position="336"/>
        <end position="352"/>
    </location>
</feature>
<reference evidence="3" key="1">
    <citation type="submission" date="2022-10" db="EMBL/GenBank/DDBJ databases">
        <title>Determination and structural analysis of whole genome sequence of Sarocladium strictum F4-1.</title>
        <authorList>
            <person name="Hu L."/>
            <person name="Jiang Y."/>
        </authorList>
    </citation>
    <scope>NUCLEOTIDE SEQUENCE</scope>
    <source>
        <strain evidence="3">F4-1</strain>
    </source>
</reference>
<gene>
    <name evidence="3" type="ORF">NLU13_9556</name>
</gene>
<feature type="region of interest" description="Disordered" evidence="1">
    <location>
        <begin position="550"/>
        <end position="616"/>
    </location>
</feature>
<evidence type="ECO:0000313" key="3">
    <source>
        <dbReference type="EMBL" id="KAK0383645.1"/>
    </source>
</evidence>
<protein>
    <submittedName>
        <fullName evidence="3">Uncharacterized protein</fullName>
    </submittedName>
</protein>
<sequence>MEDKLVLGRSASGSSGLGLGWVLFIALGGGALSFLALGFLLTWYLKRRAAPCTTRVYSWNGIPHSNSQPQQLPRGSTHRLLKKRLLANSESELAGSGWSSRMSLSFPVLPPILPLPRHHSFRGRRRTRSWVNEEEIHGPQIVRRSWRESWFGGEGRLGRSPTVPDLNALEAGNGSSQQEARLGHRATASEPCTPQRRHPMGAWESPQHFQRHPQAQTPTRNPSLQMPNEGRIEVQKRDDRLQQHQIQATRSAPDLGEEYRGRVRMPAQAHIRPRITDTDLRDILHMTEQRLRDGTSQSPNKTTPRTSPSKRSPVKTPRSYRPVSRPTPSPSKKTPGTQSNTTQSRNASVSSIGSAANSLLAEATQELELPGGMSSPSRLKGREWSAAPELPPSDSIQSAQQRSPTQMRYRKSMDSDVSSSLSTLYSAGEAEEPEEPHGLAVRNACGDDPFVDHGERRSPSWETKQLASDPRAFRRRTDVVSAADPASSPVCSSACPSPLRPISTADPHNAKRNSMNWIRQSLVLQPPTVRQCDDVQPKADSTVLLEETMRQVSESSMESVSVHTDDSDATELPVLMSSAKKTKEDEHHDDDTSSSSRPVTPTTPVRKHRSVDMSSSPYNEEDILHLLLSSAGPKRALPLPPPRVEGADYLGPTQLSPRPRSKARTYTRQVSAETDSSSNYEQQNFADEDTIHPIIVAPSPQTLNVTNTISELRRMNSMISSYSAASIASTTLGEMESAAIPALRGGGFSPSRSQSRASLLGKKNYLSIGDHSPKKKTVSPHQRTNSKKSLKATEDNSPEKENKGHGIKVSRKTENGSTDSPNSGLREAKCSSGPRSRAVSRENSASARGSPVSRKEKKRLNPVDELVSEDKRLSRVSVDSLGLYDKDGFLVGSPEREKCLRM</sequence>
<feature type="compositionally biased region" description="Basic and acidic residues" evidence="1">
    <location>
        <begin position="791"/>
        <end position="804"/>
    </location>
</feature>